<organism evidence="4 5">
    <name type="scientific">Paenibacillus cremeus</name>
    <dbReference type="NCBI Taxonomy" id="2163881"/>
    <lineage>
        <taxon>Bacteria</taxon>
        <taxon>Bacillati</taxon>
        <taxon>Bacillota</taxon>
        <taxon>Bacilli</taxon>
        <taxon>Bacillales</taxon>
        <taxon>Paenibacillaceae</taxon>
        <taxon>Paenibacillus</taxon>
    </lineage>
</organism>
<evidence type="ECO:0000256" key="2">
    <source>
        <dbReference type="ARBA" id="ARBA00022801"/>
    </source>
</evidence>
<dbReference type="GO" id="GO:0016740">
    <property type="term" value="F:transferase activity"/>
    <property type="evidence" value="ECO:0007669"/>
    <property type="project" value="UniProtKB-KW"/>
</dbReference>
<dbReference type="InterPro" id="IPR050738">
    <property type="entry name" value="Sulfatase"/>
</dbReference>
<dbReference type="AlphaFoldDB" id="A0A559KHY5"/>
<dbReference type="RefSeq" id="WP_144842327.1">
    <property type="nucleotide sequence ID" value="NZ_VNJI01000001.1"/>
</dbReference>
<evidence type="ECO:0000313" key="4">
    <source>
        <dbReference type="EMBL" id="TVY11744.1"/>
    </source>
</evidence>
<proteinExistence type="inferred from homology"/>
<dbReference type="GO" id="GO:0004065">
    <property type="term" value="F:arylsulfatase activity"/>
    <property type="evidence" value="ECO:0007669"/>
    <property type="project" value="TreeGrafter"/>
</dbReference>
<dbReference type="Gene3D" id="3.40.720.10">
    <property type="entry name" value="Alkaline Phosphatase, subunit A"/>
    <property type="match status" value="1"/>
</dbReference>
<dbReference type="InterPro" id="IPR017850">
    <property type="entry name" value="Alkaline_phosphatase_core_sf"/>
</dbReference>
<protein>
    <submittedName>
        <fullName evidence="4">Sulfatase-like hydrolase/transferase</fullName>
    </submittedName>
</protein>
<evidence type="ECO:0000313" key="5">
    <source>
        <dbReference type="Proteomes" id="UP000317036"/>
    </source>
</evidence>
<comment type="similarity">
    <text evidence="1">Belongs to the sulfatase family.</text>
</comment>
<accession>A0A559KHY5</accession>
<sequence length="582" mass="65813">MNDTSAASRLPDRPNFLVLLVDEERYPPVYETEELREWRQTHLAAHKLLRQHGLEFHRHYIGSTACCPSRATVFTGQYPSLHGVSQTDGIAKLAFDSNMFWLNRNTVPTMGNYFREAGYQTYYKGKWHISYEDIVVPGTHKDVPSYNPLSGVPDPAKERLYLDADPLESYGFSGWVGPEPHGRNPRNSASSASVGVSGRDVVYASEAVQLIEALDASQGSDPHAAPWLIVASFLNPHDIVLYGDLTERIPAFHFEADAVPFVPPPPTINEPLTTKPRCQASYRNTYPLALQPITNEPFYRRLYYKLQQLADEQMHKVFEALTRSSFYDNTIVIFTSDHGDLLGSHSRLHQKFYCAYEEMLHVPFIIHNRRLFPQPQTVHGLTSHVDLLPTMLGLANIDVEHVQNRLRSKFCEVHPLVGRNLASVVTDPSPANSASVLKAPLYFMTEDDVTRGQHQISPIGVPYKAVVQPNHIETVIATLSRNGREETWKLSRYFDNPDFWSVPGVRDVIVERTGGSITQSIKTVPLPDEYELYNLTDDPLEIHNLAHPAYAAPHLLPVQQQMLHLLAEQRAQKRLTPTQAHH</sequence>
<dbReference type="PANTHER" id="PTHR42693:SF53">
    <property type="entry name" value="ENDO-4-O-SULFATASE"/>
    <property type="match status" value="1"/>
</dbReference>
<dbReference type="OrthoDB" id="9762324at2"/>
<gene>
    <name evidence="4" type="ORF">FPZ49_00155</name>
</gene>
<reference evidence="4 5" key="1">
    <citation type="submission" date="2019-07" db="EMBL/GenBank/DDBJ databases">
        <authorList>
            <person name="Kim J."/>
        </authorList>
    </citation>
    <scope>NUCLEOTIDE SEQUENCE [LARGE SCALE GENOMIC DNA]</scope>
    <source>
        <strain evidence="4 5">JC52</strain>
    </source>
</reference>
<dbReference type="InterPro" id="IPR000917">
    <property type="entry name" value="Sulfatase_N"/>
</dbReference>
<dbReference type="SUPFAM" id="SSF53649">
    <property type="entry name" value="Alkaline phosphatase-like"/>
    <property type="match status" value="1"/>
</dbReference>
<dbReference type="Pfam" id="PF00884">
    <property type="entry name" value="Sulfatase"/>
    <property type="match status" value="1"/>
</dbReference>
<dbReference type="PANTHER" id="PTHR42693">
    <property type="entry name" value="ARYLSULFATASE FAMILY MEMBER"/>
    <property type="match status" value="1"/>
</dbReference>
<keyword evidence="5" id="KW-1185">Reference proteome</keyword>
<keyword evidence="4" id="KW-0808">Transferase</keyword>
<dbReference type="EMBL" id="VNJI01000001">
    <property type="protein sequence ID" value="TVY11744.1"/>
    <property type="molecule type" value="Genomic_DNA"/>
</dbReference>
<feature type="domain" description="Sulfatase N-terminal" evidence="3">
    <location>
        <begin position="14"/>
        <end position="397"/>
    </location>
</feature>
<evidence type="ECO:0000259" key="3">
    <source>
        <dbReference type="Pfam" id="PF00884"/>
    </source>
</evidence>
<comment type="caution">
    <text evidence="4">The sequence shown here is derived from an EMBL/GenBank/DDBJ whole genome shotgun (WGS) entry which is preliminary data.</text>
</comment>
<name>A0A559KHY5_9BACL</name>
<keyword evidence="2 4" id="KW-0378">Hydrolase</keyword>
<dbReference type="Proteomes" id="UP000317036">
    <property type="component" value="Unassembled WGS sequence"/>
</dbReference>
<dbReference type="CDD" id="cd16035">
    <property type="entry name" value="sulfatase_like"/>
    <property type="match status" value="1"/>
</dbReference>
<evidence type="ECO:0000256" key="1">
    <source>
        <dbReference type="ARBA" id="ARBA00008779"/>
    </source>
</evidence>